<reference evidence="2 3" key="1">
    <citation type="submission" date="2016-10" db="EMBL/GenBank/DDBJ databases">
        <authorList>
            <person name="de Groot N.N."/>
        </authorList>
    </citation>
    <scope>NUCLEOTIDE SEQUENCE [LARGE SCALE GENOMIC DNA]</scope>
    <source>
        <strain evidence="2 3">StLB037</strain>
    </source>
</reference>
<name>A0A1H0LDS0_MICTS</name>
<evidence type="ECO:0000259" key="1">
    <source>
        <dbReference type="Pfam" id="PF08878"/>
    </source>
</evidence>
<gene>
    <name evidence="2" type="ORF">SAMN04487788_0491</name>
</gene>
<feature type="domain" description="Anti-bacteriophage protein A/HamA C-terminal" evidence="1">
    <location>
        <begin position="5"/>
        <end position="250"/>
    </location>
</feature>
<dbReference type="InterPro" id="IPR014976">
    <property type="entry name" value="AbpA_HamA_C"/>
</dbReference>
<protein>
    <recommendedName>
        <fullName evidence="1">Anti-bacteriophage protein A/HamA C-terminal domain-containing protein</fullName>
    </recommendedName>
</protein>
<evidence type="ECO:0000313" key="3">
    <source>
        <dbReference type="Proteomes" id="UP000186456"/>
    </source>
</evidence>
<proteinExistence type="predicted"/>
<evidence type="ECO:0000313" key="2">
    <source>
        <dbReference type="EMBL" id="SDO66163.1"/>
    </source>
</evidence>
<dbReference type="Proteomes" id="UP000186456">
    <property type="component" value="Unassembled WGS sequence"/>
</dbReference>
<organism evidence="2 3">
    <name type="scientific">Microbacterium testaceum (strain StLB037)</name>
    <dbReference type="NCBI Taxonomy" id="979556"/>
    <lineage>
        <taxon>Bacteria</taxon>
        <taxon>Bacillati</taxon>
        <taxon>Actinomycetota</taxon>
        <taxon>Actinomycetes</taxon>
        <taxon>Micrococcales</taxon>
        <taxon>Microbacteriaceae</taxon>
        <taxon>Microbacterium</taxon>
    </lineage>
</organism>
<dbReference type="Pfam" id="PF08878">
    <property type="entry name" value="HamA"/>
    <property type="match status" value="1"/>
</dbReference>
<accession>A0A1H0LDS0</accession>
<dbReference type="AlphaFoldDB" id="A0A1H0LDS0"/>
<sequence>MARIKTWVTTTRENVGSHKVVRMVPADEVAVDAGVKWAAAAVPRHYVSADEIAAVLRELGKPEAAEVLSGKLPVSKRTRSGELGEVLATQYVARELGYRMIARLRWKDSREMPMRGDDLLGVRIVDDVKLEFLKGEAKSRASLSTSTLNEAEAALLSEHGLPTPHALMFVAARLREMGETKLHMKILAAQLRGRIRSGDVLHLLFTFSGNDSLGLLRDHTEAYKGKIRRLGVGLQVPEHQAFIRRVFEKVIRDARAR</sequence>
<dbReference type="EMBL" id="FNJN01000001">
    <property type="protein sequence ID" value="SDO66163.1"/>
    <property type="molecule type" value="Genomic_DNA"/>
</dbReference>